<proteinExistence type="inferred from homology"/>
<dbReference type="InterPro" id="IPR021133">
    <property type="entry name" value="HEAT_type_2"/>
</dbReference>
<dbReference type="STRING" id="1198029.A0A1U7LUR8"/>
<feature type="domain" description="TOG" evidence="4">
    <location>
        <begin position="1339"/>
        <end position="1538"/>
    </location>
</feature>
<feature type="non-terminal residue" evidence="5">
    <location>
        <position position="1538"/>
    </location>
</feature>
<sequence length="1538" mass="172127">MAVLHNDEEQIPLETDSADMTDSNNLLDEAFVALRSSSPFTRLTFIKNKMIPYIKSLETRPNATVYELLCLVIQLAPRYNDSRSRNSVINVLEAFYDLDSLFTINTFISLLAKDVDKCLNPAVAVSTSLILVEWTSALIVFSAKGRLVPPIELLEFQAKLLTSCIVLPLKPTLRKHAVVVTRRALKECFCQEIDGKKGALAQYFISELVKGDITSILLLGQIADVAYHTGAKDLVQENKKAILGLYLTKVLGSKKAVDAKISAAYNDFFRRFITLEELNKDILPSVEKALLRNPEVVLDGVLVHLFSSLSDDIDPSEMVFEKLLKSFLPLLKSSNTAVRLHSIQTFKNIVSRCKNQDLASTCISTILDASALANPEQRALCSSYLGYFPASKKTSTEILKAVESSYAKELYENVQMALSKAYMAHLEFLLKSETLPNTTITFFVERLKEKKVKLQFSWLSGLGSLILNSTQLSNPLSELAVLTSPLLYSVWQQVSTNPTQALQAGTVVSGLVCISVGLRLSEFPENSFSKMSFHKTCLDWTTAKPFPLWSRIYTKLTSVEEQIWNVTALQCIGEYTEPHLLQKFAIDWVLAMLYFTTEIKLHFSVRTMAIKVFSHVVGHRINLLDHAIVESFWILVLASEGTSSSVEFSSSNLKHFPRVIASLAVSVSDEQKNSLAIVLVKLLFLMSHPVFAENIPNTQLWTDICLRVGQDPHDLVVQYSDKFMEIIYHQGLSNQDSVLKACEILVFVAPDVLTRRLIGLFEEDLSPTIYQGIGSLEIAIWKAPDDAPYINSNKNYETEKWETEVRAQIAQKKGIPQKKLTKEEEKAIADQMAKEKIIRARVEESYTKAMKGLGIIRALCIGSQEGIEVWLARAIKVLLIKGLESTRDLVGDVGIDTYLKLSKVATSRLGLFSESVGTATLRSYTLQDMPEQFTHERSTELITRVLYKLRFTSEQRPFDVAPFIYTLPLLLNIVINNQLDDRSSEEYDEQLTLALEVLASNSSLLIDLNIDRESIFRAVLDLVQRSPQYFKKVKHYVVSTTELIKNNISPQEIDVLAKGSISPEPAVRTISLQSLDALDLIDMGYCEEIWIACQDDDMVINELANKIWDDNGLEVKEESVSSLLMYLNNKSSYIRQVASKAISASIDEFPDKLRPVWNELSGLYRIKVTILIGNRLNYIQAEPVRPQYDEYGMLIKESLNAEDPWVSRHGVANTLVLLADRFEGELLDELVQFLTDESLGDRNSDVRQMMLKAGLEIILVGHSRIEAIAGKLEEFLSRPVNKLDERQDFVQESVVILYGSLARHLKKGDPRIGDIMTRLISALKTPSEAVQQAVATCLSPLIKLVDVPQRGFVDKMLKEALSSNSYAERKGGAYGLAGVIKGYGISALKNCEVLSHLQTAIENRKAPKMRQGSLFCFEALSQLLGRLFEPFIASLLPYLVIAFGDPDSEVREASQECARTIMSNLSGHCVNVILPFLLSGLTEDQWRSKKGAIELLGSMAYCAPRQLSYSLPEIVPRLSEVLTDSHAQVRNSANQSLS</sequence>
<dbReference type="Pfam" id="PF12074">
    <property type="entry name" value="Gcn1_N"/>
    <property type="match status" value="1"/>
</dbReference>
<evidence type="ECO:0000256" key="1">
    <source>
        <dbReference type="ARBA" id="ARBA00007366"/>
    </source>
</evidence>
<dbReference type="InterPro" id="IPR056810">
    <property type="entry name" value="GNC1-like_N"/>
</dbReference>
<evidence type="ECO:0000259" key="4">
    <source>
        <dbReference type="SMART" id="SM01349"/>
    </source>
</evidence>
<dbReference type="Gene3D" id="1.25.10.10">
    <property type="entry name" value="Leucine-rich Repeat Variant"/>
    <property type="match status" value="3"/>
</dbReference>
<dbReference type="PROSITE" id="PS50077">
    <property type="entry name" value="HEAT_REPEAT"/>
    <property type="match status" value="1"/>
</dbReference>
<dbReference type="InterPro" id="IPR016024">
    <property type="entry name" value="ARM-type_fold"/>
</dbReference>
<comment type="caution">
    <text evidence="5">The sequence shown here is derived from an EMBL/GenBank/DDBJ whole genome shotgun (WGS) entry which is preliminary data.</text>
</comment>
<name>A0A1U7LUR8_NEOID</name>
<dbReference type="SMART" id="SM01349">
    <property type="entry name" value="TOG"/>
    <property type="match status" value="1"/>
</dbReference>
<dbReference type="GO" id="GO:0034198">
    <property type="term" value="P:cellular response to amino acid starvation"/>
    <property type="evidence" value="ECO:0007669"/>
    <property type="project" value="TreeGrafter"/>
</dbReference>
<comment type="similarity">
    <text evidence="1">Belongs to the GCN1 family.</text>
</comment>
<dbReference type="OMA" id="CARTIMS"/>
<dbReference type="OrthoDB" id="5148094at2759"/>
<gene>
    <name evidence="5" type="ORF">NEOLI_004225</name>
</gene>
<dbReference type="Pfam" id="PF24916">
    <property type="entry name" value="HEAT_GCN1_fung"/>
    <property type="match status" value="1"/>
</dbReference>
<feature type="repeat" description="HEAT" evidence="3">
    <location>
        <begin position="1514"/>
        <end position="1538"/>
    </location>
</feature>
<evidence type="ECO:0000256" key="3">
    <source>
        <dbReference type="PROSITE-ProRule" id="PRU00103"/>
    </source>
</evidence>
<keyword evidence="2" id="KW-0677">Repeat</keyword>
<dbReference type="GO" id="GO:0019887">
    <property type="term" value="F:protein kinase regulator activity"/>
    <property type="evidence" value="ECO:0007669"/>
    <property type="project" value="TreeGrafter"/>
</dbReference>
<dbReference type="InterPro" id="IPR022716">
    <property type="entry name" value="Gcn1_N"/>
</dbReference>
<dbReference type="PANTHER" id="PTHR23346:SF7">
    <property type="entry name" value="STALLED RIBOSOME SENSOR GCN1"/>
    <property type="match status" value="1"/>
</dbReference>
<accession>A0A1U7LUR8</accession>
<dbReference type="GO" id="GO:0006417">
    <property type="term" value="P:regulation of translation"/>
    <property type="evidence" value="ECO:0007669"/>
    <property type="project" value="TreeGrafter"/>
</dbReference>
<reference evidence="5 6" key="1">
    <citation type="submission" date="2016-04" db="EMBL/GenBank/DDBJ databases">
        <title>Evolutionary innovation and constraint leading to complex multicellularity in the Ascomycota.</title>
        <authorList>
            <person name="Cisse O."/>
            <person name="Nguyen A."/>
            <person name="Hewitt D.A."/>
            <person name="Jedd G."/>
            <person name="Stajich J.E."/>
        </authorList>
    </citation>
    <scope>NUCLEOTIDE SEQUENCE [LARGE SCALE GENOMIC DNA]</scope>
    <source>
        <strain evidence="5 6">DAH-3</strain>
    </source>
</reference>
<dbReference type="Pfam" id="PF24987">
    <property type="entry name" value="HEAT_EF3_N"/>
    <property type="match status" value="1"/>
</dbReference>
<dbReference type="Proteomes" id="UP000186594">
    <property type="component" value="Unassembled WGS sequence"/>
</dbReference>
<dbReference type="PANTHER" id="PTHR23346">
    <property type="entry name" value="TRANSLATIONAL ACTIVATOR GCN1-RELATED"/>
    <property type="match status" value="1"/>
</dbReference>
<dbReference type="InterPro" id="IPR034085">
    <property type="entry name" value="TOG"/>
</dbReference>
<protein>
    <submittedName>
        <fullName evidence="5">Translational activator gcn1</fullName>
    </submittedName>
</protein>
<keyword evidence="6" id="KW-1185">Reference proteome</keyword>
<dbReference type="InterPro" id="IPR056809">
    <property type="entry name" value="HEAT_GCN1_fung"/>
</dbReference>
<organism evidence="5 6">
    <name type="scientific">Neolecta irregularis (strain DAH-3)</name>
    <dbReference type="NCBI Taxonomy" id="1198029"/>
    <lineage>
        <taxon>Eukaryota</taxon>
        <taxon>Fungi</taxon>
        <taxon>Dikarya</taxon>
        <taxon>Ascomycota</taxon>
        <taxon>Taphrinomycotina</taxon>
        <taxon>Neolectales</taxon>
        <taxon>Neolectaceae</taxon>
        <taxon>Neolecta</taxon>
    </lineage>
</organism>
<dbReference type="GO" id="GO:0005829">
    <property type="term" value="C:cytosol"/>
    <property type="evidence" value="ECO:0007669"/>
    <property type="project" value="TreeGrafter"/>
</dbReference>
<dbReference type="InterPro" id="IPR011989">
    <property type="entry name" value="ARM-like"/>
</dbReference>
<evidence type="ECO:0000313" key="5">
    <source>
        <dbReference type="EMBL" id="OLL26425.1"/>
    </source>
</evidence>
<dbReference type="SUPFAM" id="SSF48371">
    <property type="entry name" value="ARM repeat"/>
    <property type="match status" value="2"/>
</dbReference>
<evidence type="ECO:0000313" key="6">
    <source>
        <dbReference type="Proteomes" id="UP000186594"/>
    </source>
</evidence>
<dbReference type="Pfam" id="PF24993">
    <property type="entry name" value="GNC1_N"/>
    <property type="match status" value="1"/>
</dbReference>
<dbReference type="EMBL" id="LXFE01000185">
    <property type="protein sequence ID" value="OLL26425.1"/>
    <property type="molecule type" value="Genomic_DNA"/>
</dbReference>
<evidence type="ECO:0000256" key="2">
    <source>
        <dbReference type="ARBA" id="ARBA00022737"/>
    </source>
</evidence>